<dbReference type="OrthoDB" id="30304at2759"/>
<accession>B0EQY5</accession>
<evidence type="ECO:0000313" key="2">
    <source>
        <dbReference type="EMBL" id="EDR23061.1"/>
    </source>
</evidence>
<dbReference type="PANTHER" id="PTHR31965:SF1">
    <property type="entry name" value="TRANSMEMBRANE PROTEIN 42"/>
    <property type="match status" value="1"/>
</dbReference>
<dbReference type="RefSeq" id="XP_001740517.1">
    <property type="nucleotide sequence ID" value="XM_001740465.1"/>
</dbReference>
<dbReference type="KEGG" id="edi:EDI_143730"/>
<sequence>MEGIWRFKYPLVCGICGSIGGLFSKGISSTYIPFAQNQFSIIIRFLCVILMFGCNSAGGFFFAKALSELPSLTVTIISTITGFIMSGIIGGLIGEYIPIQWYFGMIILIIGVILLIVDNYEKEQQYQTDIKEE</sequence>
<dbReference type="PANTHER" id="PTHR31965">
    <property type="entry name" value="TRANSMEMBRANE PROTEIN 42"/>
    <property type="match status" value="1"/>
</dbReference>
<gene>
    <name evidence="2" type="ORF">EDI_143730</name>
</gene>
<evidence type="ECO:0000256" key="1">
    <source>
        <dbReference type="SAM" id="Phobius"/>
    </source>
</evidence>
<dbReference type="InterPro" id="IPR039632">
    <property type="entry name" value="TMEM42"/>
</dbReference>
<dbReference type="GeneID" id="5885675"/>
<dbReference type="VEuPathDB" id="AmoebaDB:EDI_143730"/>
<dbReference type="eggNOG" id="ENOG502RHNI">
    <property type="taxonomic scope" value="Eukaryota"/>
</dbReference>
<protein>
    <recommendedName>
        <fullName evidence="4">EamA domain-containing protein</fullName>
    </recommendedName>
</protein>
<dbReference type="OMA" id="GMIVVIC"/>
<keyword evidence="1" id="KW-0472">Membrane</keyword>
<reference evidence="3" key="1">
    <citation type="submission" date="2007-12" db="EMBL/GenBank/DDBJ databases">
        <title>Annotation of Entamoeba dispar SAW760.</title>
        <authorList>
            <person name="Lorenzi H."/>
            <person name="Inman J."/>
            <person name="Schobel S."/>
            <person name="Amedeo P."/>
            <person name="Caler E."/>
        </authorList>
    </citation>
    <scope>NUCLEOTIDE SEQUENCE [LARGE SCALE GENOMIC DNA]</scope>
    <source>
        <strain evidence="3">ATCC PRA-260 / SAW760</strain>
    </source>
</reference>
<keyword evidence="1" id="KW-0812">Transmembrane</keyword>
<dbReference type="Proteomes" id="UP000008076">
    <property type="component" value="Unassembled WGS sequence"/>
</dbReference>
<feature type="transmembrane region" description="Helical" evidence="1">
    <location>
        <begin position="7"/>
        <end position="27"/>
    </location>
</feature>
<feature type="transmembrane region" description="Helical" evidence="1">
    <location>
        <begin position="99"/>
        <end position="117"/>
    </location>
</feature>
<evidence type="ECO:0000313" key="3">
    <source>
        <dbReference type="Proteomes" id="UP000008076"/>
    </source>
</evidence>
<proteinExistence type="predicted"/>
<dbReference type="EMBL" id="DS550430">
    <property type="protein sequence ID" value="EDR23061.1"/>
    <property type="molecule type" value="Genomic_DNA"/>
</dbReference>
<dbReference type="AlphaFoldDB" id="B0EQY5"/>
<keyword evidence="3" id="KW-1185">Reference proteome</keyword>
<keyword evidence="1" id="KW-1133">Transmembrane helix</keyword>
<evidence type="ECO:0008006" key="4">
    <source>
        <dbReference type="Google" id="ProtNLM"/>
    </source>
</evidence>
<organism evidence="3">
    <name type="scientific">Entamoeba dispar (strain ATCC PRA-260 / SAW760)</name>
    <dbReference type="NCBI Taxonomy" id="370354"/>
    <lineage>
        <taxon>Eukaryota</taxon>
        <taxon>Amoebozoa</taxon>
        <taxon>Evosea</taxon>
        <taxon>Archamoebae</taxon>
        <taxon>Mastigamoebida</taxon>
        <taxon>Entamoebidae</taxon>
        <taxon>Entamoeba</taxon>
    </lineage>
</organism>
<feature type="transmembrane region" description="Helical" evidence="1">
    <location>
        <begin position="39"/>
        <end position="62"/>
    </location>
</feature>
<feature type="transmembrane region" description="Helical" evidence="1">
    <location>
        <begin position="74"/>
        <end position="93"/>
    </location>
</feature>
<name>B0EQY5_ENTDS</name>
<dbReference type="SUPFAM" id="SSF103481">
    <property type="entry name" value="Multidrug resistance efflux transporter EmrE"/>
    <property type="match status" value="1"/>
</dbReference>
<dbReference type="InterPro" id="IPR037185">
    <property type="entry name" value="EmrE-like"/>
</dbReference>